<protein>
    <submittedName>
        <fullName evidence="2">Uncharacterized protein</fullName>
    </submittedName>
</protein>
<sequence length="199" mass="22806">MNRSSLRKYLPQFIVGFIVLLLITGIYMPLRYTGFHGQEARSKFFVALDQGALFWGTLTATFAFMVFGLIKAEKHLVGLLVSVLLAVSAMILYMSLSDLRPTHTDIAIYGGKKQQNLIIQYYETGVTGNPRSRLIRTSNMNSSIRSYEEIHNAPVLDSLRLYKLDFEKRIPTVYVTGQDTFYLKKVVNPWKNNKRQQDL</sequence>
<name>A0A2T5YG16_9BACT</name>
<evidence type="ECO:0000313" key="2">
    <source>
        <dbReference type="EMBL" id="PTX18269.1"/>
    </source>
</evidence>
<gene>
    <name evidence="2" type="ORF">C8N40_10668</name>
</gene>
<accession>A0A2T5YG16</accession>
<evidence type="ECO:0000256" key="1">
    <source>
        <dbReference type="SAM" id="Phobius"/>
    </source>
</evidence>
<evidence type="ECO:0000313" key="3">
    <source>
        <dbReference type="Proteomes" id="UP000244225"/>
    </source>
</evidence>
<dbReference type="AlphaFoldDB" id="A0A2T5YG16"/>
<dbReference type="EMBL" id="QBKI01000006">
    <property type="protein sequence ID" value="PTX18269.1"/>
    <property type="molecule type" value="Genomic_DNA"/>
</dbReference>
<keyword evidence="3" id="KW-1185">Reference proteome</keyword>
<feature type="transmembrane region" description="Helical" evidence="1">
    <location>
        <begin position="52"/>
        <end position="70"/>
    </location>
</feature>
<keyword evidence="1" id="KW-0472">Membrane</keyword>
<keyword evidence="1" id="KW-0812">Transmembrane</keyword>
<organism evidence="2 3">
    <name type="scientific">Pontibacter mucosus</name>
    <dbReference type="NCBI Taxonomy" id="1649266"/>
    <lineage>
        <taxon>Bacteria</taxon>
        <taxon>Pseudomonadati</taxon>
        <taxon>Bacteroidota</taxon>
        <taxon>Cytophagia</taxon>
        <taxon>Cytophagales</taxon>
        <taxon>Hymenobacteraceae</taxon>
        <taxon>Pontibacter</taxon>
    </lineage>
</organism>
<reference evidence="2 3" key="1">
    <citation type="submission" date="2018-04" db="EMBL/GenBank/DDBJ databases">
        <title>Genomic Encyclopedia of Archaeal and Bacterial Type Strains, Phase II (KMG-II): from individual species to whole genera.</title>
        <authorList>
            <person name="Goeker M."/>
        </authorList>
    </citation>
    <scope>NUCLEOTIDE SEQUENCE [LARGE SCALE GENOMIC DNA]</scope>
    <source>
        <strain evidence="2 3">DSM 100162</strain>
    </source>
</reference>
<comment type="caution">
    <text evidence="2">The sequence shown here is derived from an EMBL/GenBank/DDBJ whole genome shotgun (WGS) entry which is preliminary data.</text>
</comment>
<keyword evidence="1" id="KW-1133">Transmembrane helix</keyword>
<feature type="transmembrane region" description="Helical" evidence="1">
    <location>
        <begin position="77"/>
        <end position="96"/>
    </location>
</feature>
<proteinExistence type="predicted"/>
<dbReference type="RefSeq" id="WP_108212148.1">
    <property type="nucleotide sequence ID" value="NZ_QBKI01000006.1"/>
</dbReference>
<dbReference type="OrthoDB" id="893776at2"/>
<feature type="transmembrane region" description="Helical" evidence="1">
    <location>
        <begin position="12"/>
        <end position="32"/>
    </location>
</feature>
<dbReference type="Proteomes" id="UP000244225">
    <property type="component" value="Unassembled WGS sequence"/>
</dbReference>